<dbReference type="Proteomes" id="UP000004218">
    <property type="component" value="Unassembled WGS sequence"/>
</dbReference>
<gene>
    <name evidence="1" type="ORF">HMPREF0299_5811</name>
</gene>
<evidence type="ECO:0000313" key="1">
    <source>
        <dbReference type="EMBL" id="EFM49825.1"/>
    </source>
</evidence>
<dbReference type="EMBL" id="ACSH02000002">
    <property type="protein sequence ID" value="EFM49825.1"/>
    <property type="molecule type" value="Genomic_DNA"/>
</dbReference>
<sequence length="50" mass="5465">MRQSELIGLLLGGSTPHQHHNYAARLLSMVFIPVSCKTQGKPTTATKHHA</sequence>
<reference evidence="1" key="1">
    <citation type="submission" date="2010-08" db="EMBL/GenBank/DDBJ databases">
        <authorList>
            <person name="Harkins D.M."/>
            <person name="Madupu R."/>
            <person name="Durkin A.S."/>
            <person name="Torralba M."/>
            <person name="Methe B."/>
            <person name="Sutton G.G."/>
            <person name="Nelson K.E."/>
        </authorList>
    </citation>
    <scope>NUCLEOTIDE SEQUENCE [LARGE SCALE GENOMIC DNA]</scope>
    <source>
        <strain evidence="1">ATCC 14266</strain>
    </source>
</reference>
<accession>E0DBW7</accession>
<dbReference type="AlphaFoldDB" id="E0DBW7"/>
<name>E0DBW7_9CORY</name>
<organism evidence="1 2">
    <name type="scientific">Corynebacterium matruchotii ATCC 14266</name>
    <dbReference type="NCBI Taxonomy" id="553207"/>
    <lineage>
        <taxon>Bacteria</taxon>
        <taxon>Bacillati</taxon>
        <taxon>Actinomycetota</taxon>
        <taxon>Actinomycetes</taxon>
        <taxon>Mycobacteriales</taxon>
        <taxon>Corynebacteriaceae</taxon>
        <taxon>Corynebacterium</taxon>
    </lineage>
</organism>
<keyword evidence="2" id="KW-1185">Reference proteome</keyword>
<evidence type="ECO:0000313" key="2">
    <source>
        <dbReference type="Proteomes" id="UP000004218"/>
    </source>
</evidence>
<proteinExistence type="predicted"/>
<comment type="caution">
    <text evidence="1">The sequence shown here is derived from an EMBL/GenBank/DDBJ whole genome shotgun (WGS) entry which is preliminary data.</text>
</comment>
<protein>
    <submittedName>
        <fullName evidence="1">Uncharacterized protein</fullName>
    </submittedName>
</protein>